<evidence type="ECO:0000256" key="1">
    <source>
        <dbReference type="SAM" id="Phobius"/>
    </source>
</evidence>
<dbReference type="EMBL" id="JARKIE010000969">
    <property type="protein sequence ID" value="KAJ7611467.1"/>
    <property type="molecule type" value="Genomic_DNA"/>
</dbReference>
<feature type="chain" id="PRO_5042213322" evidence="2">
    <location>
        <begin position="27"/>
        <end position="306"/>
    </location>
</feature>
<dbReference type="Proteomes" id="UP001221757">
    <property type="component" value="Unassembled WGS sequence"/>
</dbReference>
<proteinExistence type="predicted"/>
<reference evidence="3" key="1">
    <citation type="submission" date="2023-03" db="EMBL/GenBank/DDBJ databases">
        <title>Massive genome expansion in bonnet fungi (Mycena s.s.) driven by repeated elements and novel gene families across ecological guilds.</title>
        <authorList>
            <consortium name="Lawrence Berkeley National Laboratory"/>
            <person name="Harder C.B."/>
            <person name="Miyauchi S."/>
            <person name="Viragh M."/>
            <person name="Kuo A."/>
            <person name="Thoen E."/>
            <person name="Andreopoulos B."/>
            <person name="Lu D."/>
            <person name="Skrede I."/>
            <person name="Drula E."/>
            <person name="Henrissat B."/>
            <person name="Morin E."/>
            <person name="Kohler A."/>
            <person name="Barry K."/>
            <person name="LaButti K."/>
            <person name="Morin E."/>
            <person name="Salamov A."/>
            <person name="Lipzen A."/>
            <person name="Mereny Z."/>
            <person name="Hegedus B."/>
            <person name="Baldrian P."/>
            <person name="Stursova M."/>
            <person name="Weitz H."/>
            <person name="Taylor A."/>
            <person name="Grigoriev I.V."/>
            <person name="Nagy L.G."/>
            <person name="Martin F."/>
            <person name="Kauserud H."/>
        </authorList>
    </citation>
    <scope>NUCLEOTIDE SEQUENCE</scope>
    <source>
        <strain evidence="3">CBHHK067</strain>
    </source>
</reference>
<sequence>MGRHSLPSLWLDFLLVLGSLVKTGRAKYVPLLQPGFFFDYNIASQPVPSPLQCETFHIKWGRQGAIGPNPVAPYSLVVYTSYVTILAMFLCSGLSFDWDVRLLPGHSTRSACGIRTEFLADASQFESRSVTFPTLLDVDAMVPAAHCRNTGSSTRFAPPFRRINTDAILFQQCTDLSLTPESGKPPFSLTVAPALHPPYNITSNSMDPIDWTVSVLGLPLLPVPRELRRPDVVERALACGWVWPKRLLNNARLISSVSVLDSYLSCTDPTRKLTYWQLVAGVSGAFGAGIFGALVTFLFLRYRHKI</sequence>
<keyword evidence="2" id="KW-0732">Signal</keyword>
<accession>A0AAD7B6E7</accession>
<dbReference type="AlphaFoldDB" id="A0AAD7B6E7"/>
<protein>
    <submittedName>
        <fullName evidence="3">Uncharacterized protein</fullName>
    </submittedName>
</protein>
<comment type="caution">
    <text evidence="3">The sequence shown here is derived from an EMBL/GenBank/DDBJ whole genome shotgun (WGS) entry which is preliminary data.</text>
</comment>
<keyword evidence="1" id="KW-0472">Membrane</keyword>
<keyword evidence="4" id="KW-1185">Reference proteome</keyword>
<organism evidence="3 4">
    <name type="scientific">Mycena rosella</name>
    <name type="common">Pink bonnet</name>
    <name type="synonym">Agaricus rosellus</name>
    <dbReference type="NCBI Taxonomy" id="1033263"/>
    <lineage>
        <taxon>Eukaryota</taxon>
        <taxon>Fungi</taxon>
        <taxon>Dikarya</taxon>
        <taxon>Basidiomycota</taxon>
        <taxon>Agaricomycotina</taxon>
        <taxon>Agaricomycetes</taxon>
        <taxon>Agaricomycetidae</taxon>
        <taxon>Agaricales</taxon>
        <taxon>Marasmiineae</taxon>
        <taxon>Mycenaceae</taxon>
        <taxon>Mycena</taxon>
    </lineage>
</organism>
<gene>
    <name evidence="3" type="ORF">B0H17DRAFT_1221133</name>
</gene>
<evidence type="ECO:0000313" key="4">
    <source>
        <dbReference type="Proteomes" id="UP001221757"/>
    </source>
</evidence>
<name>A0AAD7B6E7_MYCRO</name>
<evidence type="ECO:0000313" key="3">
    <source>
        <dbReference type="EMBL" id="KAJ7611467.1"/>
    </source>
</evidence>
<keyword evidence="1" id="KW-0812">Transmembrane</keyword>
<feature type="transmembrane region" description="Helical" evidence="1">
    <location>
        <begin position="275"/>
        <end position="300"/>
    </location>
</feature>
<evidence type="ECO:0000256" key="2">
    <source>
        <dbReference type="SAM" id="SignalP"/>
    </source>
</evidence>
<keyword evidence="1" id="KW-1133">Transmembrane helix</keyword>
<feature type="signal peptide" evidence="2">
    <location>
        <begin position="1"/>
        <end position="26"/>
    </location>
</feature>